<comment type="caution">
    <text evidence="1">The sequence shown here is derived from an EMBL/GenBank/DDBJ whole genome shotgun (WGS) entry which is preliminary data.</text>
</comment>
<sequence length="234" mass="24671">MDGTGSETFAGDAERVGALADPVRLALYRFVCAQAEPVSRDHAAEGVGVPRHQARFHLDRLASDGLLETSHARLTGRSGPGAGRPATLYRRATRQIAISLPDREYELAARLLGDAVAESARTGSPVIDAVNGSFAAYGAAAGRAAVVAAADADAIDTTVRVLAEHGYEPRRLADHVDLHNCPFHALAQVHTDLVCGANRCLVEALADGIAPDRLDARLEPQPDRCCVVLDARPG</sequence>
<reference evidence="1 2" key="1">
    <citation type="submission" date="2023-07" db="EMBL/GenBank/DDBJ databases">
        <title>Sorghum-associated microbial communities from plants grown in Nebraska, USA.</title>
        <authorList>
            <person name="Schachtman D."/>
        </authorList>
    </citation>
    <scope>NUCLEOTIDE SEQUENCE [LARGE SCALE GENOMIC DNA]</scope>
    <source>
        <strain evidence="1 2">BE332</strain>
    </source>
</reference>
<evidence type="ECO:0000313" key="1">
    <source>
        <dbReference type="EMBL" id="MDQ0374857.1"/>
    </source>
</evidence>
<gene>
    <name evidence="1" type="ORF">J2X26_003184</name>
</gene>
<name>A0ABU0EJ44_9CELL</name>
<proteinExistence type="predicted"/>
<dbReference type="InterPro" id="IPR036388">
    <property type="entry name" value="WH-like_DNA-bd_sf"/>
</dbReference>
<dbReference type="InterPro" id="IPR036390">
    <property type="entry name" value="WH_DNA-bd_sf"/>
</dbReference>
<accession>A0ABU0EJ44</accession>
<organism evidence="1 2">
    <name type="scientific">Cellulomonas humilata</name>
    <dbReference type="NCBI Taxonomy" id="144055"/>
    <lineage>
        <taxon>Bacteria</taxon>
        <taxon>Bacillati</taxon>
        <taxon>Actinomycetota</taxon>
        <taxon>Actinomycetes</taxon>
        <taxon>Micrococcales</taxon>
        <taxon>Cellulomonadaceae</taxon>
        <taxon>Cellulomonas</taxon>
    </lineage>
</organism>
<dbReference type="SUPFAM" id="SSF46785">
    <property type="entry name" value="Winged helix' DNA-binding domain"/>
    <property type="match status" value="1"/>
</dbReference>
<protein>
    <submittedName>
        <fullName evidence="1">ArsR family transcriptional regulator</fullName>
    </submittedName>
</protein>
<dbReference type="Gene3D" id="1.10.10.10">
    <property type="entry name" value="Winged helix-like DNA-binding domain superfamily/Winged helix DNA-binding domain"/>
    <property type="match status" value="1"/>
</dbReference>
<dbReference type="EMBL" id="JAUSVB010000004">
    <property type="protein sequence ID" value="MDQ0374857.1"/>
    <property type="molecule type" value="Genomic_DNA"/>
</dbReference>
<dbReference type="RefSeq" id="WP_307493672.1">
    <property type="nucleotide sequence ID" value="NZ_JAUSVB010000004.1"/>
</dbReference>
<keyword evidence="2" id="KW-1185">Reference proteome</keyword>
<dbReference type="Proteomes" id="UP001239626">
    <property type="component" value="Unassembled WGS sequence"/>
</dbReference>
<dbReference type="Pfam" id="PF12840">
    <property type="entry name" value="HTH_20"/>
    <property type="match status" value="1"/>
</dbReference>
<evidence type="ECO:0000313" key="2">
    <source>
        <dbReference type="Proteomes" id="UP001239626"/>
    </source>
</evidence>